<accession>A0ABN7ULG6</accession>
<comment type="caution">
    <text evidence="2">The sequence shown here is derived from an EMBL/GenBank/DDBJ whole genome shotgun (WGS) entry which is preliminary data.</text>
</comment>
<dbReference type="Proteomes" id="UP000789901">
    <property type="component" value="Unassembled WGS sequence"/>
</dbReference>
<protein>
    <submittedName>
        <fullName evidence="2">2528_t:CDS:1</fullName>
    </submittedName>
</protein>
<sequence>PWELNNKKNSSKVGRRKTNELNSIINITQVNNKALKVVEKVAEIDCIDEIIEPGFKNFIKIDKETPRKSQKHTMTDNNNDKDADNNASSDEYNASDNNVAEKFSSGSQYFVTFKRNNHGETIIDHTIENKEDLFTMQEQDDTMDSEYEESTEKTHKRNRKSGKKVDKGKSIEPNKILPLSELPVYEPMKDIKEFHKSYTILLHEMHYEKLKRVNSLKKGRVWTLLTLKELKIWITIVIYMGIHKIYNVVDL</sequence>
<proteinExistence type="predicted"/>
<gene>
    <name evidence="2" type="ORF">GMARGA_LOCUS7070</name>
</gene>
<evidence type="ECO:0000313" key="2">
    <source>
        <dbReference type="EMBL" id="CAG8604978.1"/>
    </source>
</evidence>
<organism evidence="2 3">
    <name type="scientific">Gigaspora margarita</name>
    <dbReference type="NCBI Taxonomy" id="4874"/>
    <lineage>
        <taxon>Eukaryota</taxon>
        <taxon>Fungi</taxon>
        <taxon>Fungi incertae sedis</taxon>
        <taxon>Mucoromycota</taxon>
        <taxon>Glomeromycotina</taxon>
        <taxon>Glomeromycetes</taxon>
        <taxon>Diversisporales</taxon>
        <taxon>Gigasporaceae</taxon>
        <taxon>Gigaspora</taxon>
    </lineage>
</organism>
<feature type="compositionally biased region" description="Acidic residues" evidence="1">
    <location>
        <begin position="140"/>
        <end position="149"/>
    </location>
</feature>
<feature type="non-terminal residue" evidence="2">
    <location>
        <position position="1"/>
    </location>
</feature>
<evidence type="ECO:0000256" key="1">
    <source>
        <dbReference type="SAM" id="MobiDB-lite"/>
    </source>
</evidence>
<feature type="region of interest" description="Disordered" evidence="1">
    <location>
        <begin position="140"/>
        <end position="170"/>
    </location>
</feature>
<reference evidence="2 3" key="1">
    <citation type="submission" date="2021-06" db="EMBL/GenBank/DDBJ databases">
        <authorList>
            <person name="Kallberg Y."/>
            <person name="Tangrot J."/>
            <person name="Rosling A."/>
        </authorList>
    </citation>
    <scope>NUCLEOTIDE SEQUENCE [LARGE SCALE GENOMIC DNA]</scope>
    <source>
        <strain evidence="2 3">120-4 pot B 10/14</strain>
    </source>
</reference>
<feature type="region of interest" description="Disordered" evidence="1">
    <location>
        <begin position="65"/>
        <end position="94"/>
    </location>
</feature>
<keyword evidence="3" id="KW-1185">Reference proteome</keyword>
<evidence type="ECO:0000313" key="3">
    <source>
        <dbReference type="Proteomes" id="UP000789901"/>
    </source>
</evidence>
<dbReference type="EMBL" id="CAJVQB010003329">
    <property type="protein sequence ID" value="CAG8604978.1"/>
    <property type="molecule type" value="Genomic_DNA"/>
</dbReference>
<name>A0ABN7ULG6_GIGMA</name>